<reference evidence="9" key="1">
    <citation type="journal article" date="2018" name="Nat. Microbiol.">
        <title>Leveraging single-cell genomics to expand the fungal tree of life.</title>
        <authorList>
            <person name="Ahrendt S.R."/>
            <person name="Quandt C.A."/>
            <person name="Ciobanu D."/>
            <person name="Clum A."/>
            <person name="Salamov A."/>
            <person name="Andreopoulos B."/>
            <person name="Cheng J.F."/>
            <person name="Woyke T."/>
            <person name="Pelin A."/>
            <person name="Henrissat B."/>
            <person name="Reynolds N.K."/>
            <person name="Benny G.L."/>
            <person name="Smith M.E."/>
            <person name="James T.Y."/>
            <person name="Grigoriev I.V."/>
        </authorList>
    </citation>
    <scope>NUCLEOTIDE SEQUENCE [LARGE SCALE GENOMIC DNA]</scope>
</reference>
<dbReference type="InterPro" id="IPR011057">
    <property type="entry name" value="Mss4-like_sf"/>
</dbReference>
<feature type="chain" id="PRO_5021036409" description="Peptide-methionine (R)-S-oxide reductase" evidence="6">
    <location>
        <begin position="27"/>
        <end position="166"/>
    </location>
</feature>
<dbReference type="InterPro" id="IPR028427">
    <property type="entry name" value="Met_Sox_Rdtase_MsrB"/>
</dbReference>
<protein>
    <recommendedName>
        <fullName evidence="6">Peptide-methionine (R)-S-oxide reductase</fullName>
        <ecNumber evidence="6">1.8.4.12</ecNumber>
    </recommendedName>
</protein>
<proteinExistence type="inferred from homology"/>
<dbReference type="PANTHER" id="PTHR10173:SF52">
    <property type="entry name" value="METHIONINE-R-SULFOXIDE REDUCTASE B1"/>
    <property type="match status" value="1"/>
</dbReference>
<dbReference type="NCBIfam" id="TIGR00357">
    <property type="entry name" value="peptide-methionine (R)-S-oxide reductase MsrB"/>
    <property type="match status" value="1"/>
</dbReference>
<dbReference type="Gene3D" id="2.170.150.20">
    <property type="entry name" value="Peptide methionine sulfoxide reductase"/>
    <property type="match status" value="1"/>
</dbReference>
<evidence type="ECO:0000256" key="4">
    <source>
        <dbReference type="ARBA" id="ARBA00023002"/>
    </source>
</evidence>
<keyword evidence="2 6" id="KW-0479">Metal-binding</keyword>
<feature type="domain" description="MsrB" evidence="7">
    <location>
        <begin position="43"/>
        <end position="165"/>
    </location>
</feature>
<evidence type="ECO:0000313" key="9">
    <source>
        <dbReference type="Proteomes" id="UP000269721"/>
    </source>
</evidence>
<comment type="cofactor">
    <cofactor evidence="6">
        <name>Zn(2+)</name>
        <dbReference type="ChEBI" id="CHEBI:29105"/>
    </cofactor>
    <text evidence="6">Binds 1 zinc ion per subunit.</text>
</comment>
<dbReference type="OrthoDB" id="44061at2759"/>
<dbReference type="AlphaFoldDB" id="A0A4P9WM86"/>
<keyword evidence="3 6" id="KW-0862">Zinc</keyword>
<evidence type="ECO:0000313" key="8">
    <source>
        <dbReference type="EMBL" id="RKO94024.1"/>
    </source>
</evidence>
<name>A0A4P9WM86_9FUNG</name>
<dbReference type="GO" id="GO:0030091">
    <property type="term" value="P:protein repair"/>
    <property type="evidence" value="ECO:0007669"/>
    <property type="project" value="InterPro"/>
</dbReference>
<evidence type="ECO:0000259" key="7">
    <source>
        <dbReference type="PROSITE" id="PS51790"/>
    </source>
</evidence>
<accession>A0A4P9WM86</accession>
<dbReference type="GO" id="GO:0046872">
    <property type="term" value="F:metal ion binding"/>
    <property type="evidence" value="ECO:0007669"/>
    <property type="project" value="UniProtKB-KW"/>
</dbReference>
<evidence type="ECO:0000256" key="2">
    <source>
        <dbReference type="ARBA" id="ARBA00022723"/>
    </source>
</evidence>
<evidence type="ECO:0000256" key="3">
    <source>
        <dbReference type="ARBA" id="ARBA00022833"/>
    </source>
</evidence>
<gene>
    <name evidence="8" type="ORF">BDK51DRAFT_18635</name>
</gene>
<dbReference type="GO" id="GO:0006979">
    <property type="term" value="P:response to oxidative stress"/>
    <property type="evidence" value="ECO:0007669"/>
    <property type="project" value="InterPro"/>
</dbReference>
<keyword evidence="9" id="KW-1185">Reference proteome</keyword>
<evidence type="ECO:0000256" key="5">
    <source>
        <dbReference type="ARBA" id="ARBA00048488"/>
    </source>
</evidence>
<dbReference type="FunFam" id="2.170.150.20:FF:000001">
    <property type="entry name" value="Peptide methionine sulfoxide reductase MsrB"/>
    <property type="match status" value="1"/>
</dbReference>
<dbReference type="EC" id="1.8.4.12" evidence="6"/>
<comment type="catalytic activity">
    <reaction evidence="5 6">
        <text>L-methionyl-[protein] + [thioredoxin]-disulfide + H2O = L-methionyl-(R)-S-oxide-[protein] + [thioredoxin]-dithiol</text>
        <dbReference type="Rhea" id="RHEA:24164"/>
        <dbReference type="Rhea" id="RHEA-COMP:10698"/>
        <dbReference type="Rhea" id="RHEA-COMP:10700"/>
        <dbReference type="Rhea" id="RHEA-COMP:12313"/>
        <dbReference type="Rhea" id="RHEA-COMP:12314"/>
        <dbReference type="ChEBI" id="CHEBI:15377"/>
        <dbReference type="ChEBI" id="CHEBI:16044"/>
        <dbReference type="ChEBI" id="CHEBI:29950"/>
        <dbReference type="ChEBI" id="CHEBI:45764"/>
        <dbReference type="ChEBI" id="CHEBI:50058"/>
        <dbReference type="EC" id="1.8.4.12"/>
    </reaction>
</comment>
<keyword evidence="4 6" id="KW-0560">Oxidoreductase</keyword>
<dbReference type="InterPro" id="IPR002579">
    <property type="entry name" value="Met_Sox_Rdtase_MsrB_dom"/>
</dbReference>
<dbReference type="Proteomes" id="UP000269721">
    <property type="component" value="Unassembled WGS sequence"/>
</dbReference>
<dbReference type="Pfam" id="PF01641">
    <property type="entry name" value="SelR"/>
    <property type="match status" value="1"/>
</dbReference>
<dbReference type="PANTHER" id="PTHR10173">
    <property type="entry name" value="METHIONINE SULFOXIDE REDUCTASE"/>
    <property type="match status" value="1"/>
</dbReference>
<feature type="signal peptide" evidence="6">
    <location>
        <begin position="1"/>
        <end position="26"/>
    </location>
</feature>
<evidence type="ECO:0000256" key="6">
    <source>
        <dbReference type="RuleBase" id="RU365044"/>
    </source>
</evidence>
<organism evidence="8 9">
    <name type="scientific">Blyttiomyces helicus</name>
    <dbReference type="NCBI Taxonomy" id="388810"/>
    <lineage>
        <taxon>Eukaryota</taxon>
        <taxon>Fungi</taxon>
        <taxon>Fungi incertae sedis</taxon>
        <taxon>Chytridiomycota</taxon>
        <taxon>Chytridiomycota incertae sedis</taxon>
        <taxon>Chytridiomycetes</taxon>
        <taxon>Chytridiomycetes incertae sedis</taxon>
        <taxon>Blyttiomyces</taxon>
    </lineage>
</organism>
<dbReference type="GO" id="GO:0005737">
    <property type="term" value="C:cytoplasm"/>
    <property type="evidence" value="ECO:0007669"/>
    <property type="project" value="TreeGrafter"/>
</dbReference>
<dbReference type="GO" id="GO:0033743">
    <property type="term" value="F:peptide-methionine (R)-S-oxide reductase activity"/>
    <property type="evidence" value="ECO:0007669"/>
    <property type="project" value="UniProtKB-EC"/>
</dbReference>
<dbReference type="PROSITE" id="PS51790">
    <property type="entry name" value="MSRB"/>
    <property type="match status" value="1"/>
</dbReference>
<evidence type="ECO:0000256" key="1">
    <source>
        <dbReference type="ARBA" id="ARBA00007174"/>
    </source>
</evidence>
<sequence length="166" mass="18808">MFGPRTRVALPILGVSVLGILWKVALEPAATPARPPPEVSRSEQEWRAILSPESFRVLREKGTEPPYKNRFWRHRDPGVYLCGACHAQLFDSTTKFESGSGWPSFWKPRTESAVIEEVEWSAMGRRVEVRCARCHSHLGHVFEDGPRPTGKRYCMNSLALDFEAEA</sequence>
<keyword evidence="6" id="KW-0732">Signal</keyword>
<dbReference type="EMBL" id="KZ994039">
    <property type="protein sequence ID" value="RKO94024.1"/>
    <property type="molecule type" value="Genomic_DNA"/>
</dbReference>
<dbReference type="SUPFAM" id="SSF51316">
    <property type="entry name" value="Mss4-like"/>
    <property type="match status" value="1"/>
</dbReference>
<comment type="similarity">
    <text evidence="1 6">Belongs to the MsrB Met sulfoxide reductase family.</text>
</comment>